<proteinExistence type="predicted"/>
<dbReference type="InterPro" id="IPR050659">
    <property type="entry name" value="Peptidase_M24B"/>
</dbReference>
<keyword evidence="2" id="KW-0645">Protease</keyword>
<dbReference type="Pfam" id="PF00557">
    <property type="entry name" value="Peptidase_M24"/>
    <property type="match status" value="1"/>
</dbReference>
<comment type="caution">
    <text evidence="2">The sequence shown here is derived from an EMBL/GenBank/DDBJ whole genome shotgun (WGS) entry which is preliminary data.</text>
</comment>
<protein>
    <submittedName>
        <fullName evidence="2">Aminopeptidase</fullName>
    </submittedName>
</protein>
<feature type="domain" description="Peptidase M24" evidence="1">
    <location>
        <begin position="15"/>
        <end position="198"/>
    </location>
</feature>
<gene>
    <name evidence="2" type="ORF">A3K89_18110</name>
</gene>
<dbReference type="RefSeq" id="WP_068422906.1">
    <property type="nucleotide sequence ID" value="NZ_LVHI01000006.1"/>
</dbReference>
<evidence type="ECO:0000313" key="3">
    <source>
        <dbReference type="Proteomes" id="UP000077519"/>
    </source>
</evidence>
<dbReference type="SUPFAM" id="SSF55920">
    <property type="entry name" value="Creatinase/aminopeptidase"/>
    <property type="match status" value="1"/>
</dbReference>
<dbReference type="InterPro" id="IPR000994">
    <property type="entry name" value="Pept_M24"/>
</dbReference>
<dbReference type="EMBL" id="LVHI01000006">
    <property type="protein sequence ID" value="OAK56107.1"/>
    <property type="molecule type" value="Genomic_DNA"/>
</dbReference>
<name>A0A177YKM8_9NOCA</name>
<dbReference type="PANTHER" id="PTHR46112">
    <property type="entry name" value="AMINOPEPTIDASE"/>
    <property type="match status" value="1"/>
</dbReference>
<keyword evidence="3" id="KW-1185">Reference proteome</keyword>
<evidence type="ECO:0000313" key="2">
    <source>
        <dbReference type="EMBL" id="OAK56107.1"/>
    </source>
</evidence>
<keyword evidence="2" id="KW-0031">Aminopeptidase</keyword>
<dbReference type="AlphaFoldDB" id="A0A177YKM8"/>
<sequence>MAAPVEDEQTRVAKLIDAQAKAVALFDAITDRGLIRAGAQEKQVSDQIRDLASDMFGTTKFWHKRIVRSGVNTLEPYRQNPPNRTIADDDIVFCDFGPIFEQWEADFGRTYVLGDDPIKHRLRDALPTVFDAGRAHFEAHPDITGEQLYARVVELAEESGWEFGGSIAGHLVGEFPHEKIAGEEIGSYIAPGSDRPMRRDDRSGRRCHWILEIHLVDRERGIGGFYEELLDLGHGSV</sequence>
<dbReference type="GO" id="GO:0004177">
    <property type="term" value="F:aminopeptidase activity"/>
    <property type="evidence" value="ECO:0007669"/>
    <property type="project" value="UniProtKB-KW"/>
</dbReference>
<dbReference type="InterPro" id="IPR036005">
    <property type="entry name" value="Creatinase/aminopeptidase-like"/>
</dbReference>
<dbReference type="Proteomes" id="UP000077519">
    <property type="component" value="Unassembled WGS sequence"/>
</dbReference>
<dbReference type="PANTHER" id="PTHR46112:SF2">
    <property type="entry name" value="XAA-PRO AMINOPEPTIDASE P-RELATED"/>
    <property type="match status" value="1"/>
</dbReference>
<reference evidence="2 3" key="1">
    <citation type="submission" date="2016-03" db="EMBL/GenBank/DDBJ databases">
        <title>Genome sequence of Rhodococcus kyotonensis KB10.</title>
        <authorList>
            <person name="Jeong H."/>
            <person name="Hong C.E."/>
            <person name="Jo S.H."/>
            <person name="Park J.M."/>
        </authorList>
    </citation>
    <scope>NUCLEOTIDE SEQUENCE [LARGE SCALE GENOMIC DNA]</scope>
    <source>
        <strain evidence="2 3">KB10</strain>
    </source>
</reference>
<keyword evidence="2" id="KW-0378">Hydrolase</keyword>
<dbReference type="CDD" id="cd01066">
    <property type="entry name" value="APP_MetAP"/>
    <property type="match status" value="1"/>
</dbReference>
<accession>A0A177YKM8</accession>
<evidence type="ECO:0000259" key="1">
    <source>
        <dbReference type="Pfam" id="PF00557"/>
    </source>
</evidence>
<organism evidence="2 3">
    <name type="scientific">Rhodococcoides kyotonense</name>
    <dbReference type="NCBI Taxonomy" id="398843"/>
    <lineage>
        <taxon>Bacteria</taxon>
        <taxon>Bacillati</taxon>
        <taxon>Actinomycetota</taxon>
        <taxon>Actinomycetes</taxon>
        <taxon>Mycobacteriales</taxon>
        <taxon>Nocardiaceae</taxon>
        <taxon>Rhodococcoides</taxon>
    </lineage>
</organism>
<dbReference type="Gene3D" id="3.90.230.10">
    <property type="entry name" value="Creatinase/methionine aminopeptidase superfamily"/>
    <property type="match status" value="1"/>
</dbReference>